<gene>
    <name evidence="1" type="ORF">BCR42DRAFT_338867</name>
</gene>
<comment type="caution">
    <text evidence="1">The sequence shown here is derived from an EMBL/GenBank/DDBJ whole genome shotgun (WGS) entry which is preliminary data.</text>
</comment>
<dbReference type="Proteomes" id="UP000193560">
    <property type="component" value="Unassembled WGS sequence"/>
</dbReference>
<sequence>MIFAQHPSPTKKKQDVQYNHPRTFILSPHKPRLSKVDYTTLTSNFDIILSEYQTSSPSSASTTITSSQQLYNENREQQTRNQSLNDAPGTLEFLLEALNQPLDNIRQFVWLNGYATDNKEEAMNNDTIRHILTDFYLNCNIDKDNRSTSTNERTPFSEHLIPIFKAFAGITHLMKFTWCEKGLASNRLLSLCLPNKVPVRSLLDGIGVSIKDGAERILIESSG</sequence>
<dbReference type="OrthoDB" id="2273700at2759"/>
<organism evidence="1 2">
    <name type="scientific">Absidia repens</name>
    <dbReference type="NCBI Taxonomy" id="90262"/>
    <lineage>
        <taxon>Eukaryota</taxon>
        <taxon>Fungi</taxon>
        <taxon>Fungi incertae sedis</taxon>
        <taxon>Mucoromycota</taxon>
        <taxon>Mucoromycotina</taxon>
        <taxon>Mucoromycetes</taxon>
        <taxon>Mucorales</taxon>
        <taxon>Cunninghamellaceae</taxon>
        <taxon>Absidia</taxon>
    </lineage>
</organism>
<dbReference type="AlphaFoldDB" id="A0A1X2HWV2"/>
<name>A0A1X2HWV2_9FUNG</name>
<accession>A0A1X2HWV2</accession>
<evidence type="ECO:0000313" key="2">
    <source>
        <dbReference type="Proteomes" id="UP000193560"/>
    </source>
</evidence>
<protein>
    <submittedName>
        <fullName evidence="1">Uncharacterized protein</fullName>
    </submittedName>
</protein>
<reference evidence="1 2" key="1">
    <citation type="submission" date="2016-07" db="EMBL/GenBank/DDBJ databases">
        <title>Pervasive Adenine N6-methylation of Active Genes in Fungi.</title>
        <authorList>
            <consortium name="DOE Joint Genome Institute"/>
            <person name="Mondo S.J."/>
            <person name="Dannebaum R.O."/>
            <person name="Kuo R.C."/>
            <person name="Labutti K."/>
            <person name="Haridas S."/>
            <person name="Kuo A."/>
            <person name="Salamov A."/>
            <person name="Ahrendt S.R."/>
            <person name="Lipzen A."/>
            <person name="Sullivan W."/>
            <person name="Andreopoulos W.B."/>
            <person name="Clum A."/>
            <person name="Lindquist E."/>
            <person name="Daum C."/>
            <person name="Ramamoorthy G.K."/>
            <person name="Gryganskyi A."/>
            <person name="Culley D."/>
            <person name="Magnuson J.K."/>
            <person name="James T.Y."/>
            <person name="O'Malley M.A."/>
            <person name="Stajich J.E."/>
            <person name="Spatafora J.W."/>
            <person name="Visel A."/>
            <person name="Grigoriev I.V."/>
        </authorList>
    </citation>
    <scope>NUCLEOTIDE SEQUENCE [LARGE SCALE GENOMIC DNA]</scope>
    <source>
        <strain evidence="1 2">NRRL 1336</strain>
    </source>
</reference>
<evidence type="ECO:0000313" key="1">
    <source>
        <dbReference type="EMBL" id="ORZ04149.1"/>
    </source>
</evidence>
<keyword evidence="2" id="KW-1185">Reference proteome</keyword>
<proteinExistence type="predicted"/>
<dbReference type="EMBL" id="MCGE01000053">
    <property type="protein sequence ID" value="ORZ04149.1"/>
    <property type="molecule type" value="Genomic_DNA"/>
</dbReference>